<dbReference type="SMART" id="SM00448">
    <property type="entry name" value="REC"/>
    <property type="match status" value="1"/>
</dbReference>
<reference evidence="10 11" key="1">
    <citation type="submission" date="2015-10" db="EMBL/GenBank/DDBJ databases">
        <title>Metagenome-Assembled Genomes uncover a global brackish microbiome.</title>
        <authorList>
            <person name="Hugerth L.W."/>
            <person name="Larsson J."/>
            <person name="Alneberg J."/>
            <person name="Lindh M.V."/>
            <person name="Legrand C."/>
            <person name="Pinhassi J."/>
            <person name="Andersson A.F."/>
        </authorList>
    </citation>
    <scope>NUCLEOTIDE SEQUENCE [LARGE SCALE GENOMIC DNA]</scope>
    <source>
        <strain evidence="10">BACL6 MAG-120924-bin43</strain>
    </source>
</reference>
<evidence type="ECO:0000256" key="6">
    <source>
        <dbReference type="PROSITE-ProRule" id="PRU00169"/>
    </source>
</evidence>
<proteinExistence type="predicted"/>
<dbReference type="GO" id="GO:0032993">
    <property type="term" value="C:protein-DNA complex"/>
    <property type="evidence" value="ECO:0007669"/>
    <property type="project" value="TreeGrafter"/>
</dbReference>
<comment type="caution">
    <text evidence="10">The sequence shown here is derived from an EMBL/GenBank/DDBJ whole genome shotgun (WGS) entry which is preliminary data.</text>
</comment>
<keyword evidence="3" id="KW-0805">Transcription regulation</keyword>
<dbReference type="InterPro" id="IPR016032">
    <property type="entry name" value="Sig_transdc_resp-reg_C-effctor"/>
</dbReference>
<keyword evidence="2" id="KW-0902">Two-component regulatory system</keyword>
<dbReference type="SUPFAM" id="SSF52172">
    <property type="entry name" value="CheY-like"/>
    <property type="match status" value="1"/>
</dbReference>
<dbReference type="InterPro" id="IPR039420">
    <property type="entry name" value="WalR-like"/>
</dbReference>
<dbReference type="InterPro" id="IPR001867">
    <property type="entry name" value="OmpR/PhoB-type_DNA-bd"/>
</dbReference>
<dbReference type="AlphaFoldDB" id="A0A0R2QBP2"/>
<keyword evidence="5" id="KW-0804">Transcription</keyword>
<dbReference type="PROSITE" id="PS50110">
    <property type="entry name" value="RESPONSE_REGULATORY"/>
    <property type="match status" value="1"/>
</dbReference>
<dbReference type="FunFam" id="1.10.10.10:FF:000005">
    <property type="entry name" value="Two-component system response regulator"/>
    <property type="match status" value="1"/>
</dbReference>
<evidence type="ECO:0000259" key="9">
    <source>
        <dbReference type="PROSITE" id="PS51755"/>
    </source>
</evidence>
<dbReference type="PROSITE" id="PS51755">
    <property type="entry name" value="OMPR_PHOB"/>
    <property type="match status" value="1"/>
</dbReference>
<dbReference type="SMART" id="SM00862">
    <property type="entry name" value="Trans_reg_C"/>
    <property type="match status" value="1"/>
</dbReference>
<dbReference type="Pfam" id="PF00072">
    <property type="entry name" value="Response_reg"/>
    <property type="match status" value="1"/>
</dbReference>
<dbReference type="InterPro" id="IPR011006">
    <property type="entry name" value="CheY-like_superfamily"/>
</dbReference>
<evidence type="ECO:0000259" key="8">
    <source>
        <dbReference type="PROSITE" id="PS50110"/>
    </source>
</evidence>
<dbReference type="PANTHER" id="PTHR48111:SF22">
    <property type="entry name" value="REGULATOR OF RPOS"/>
    <property type="match status" value="1"/>
</dbReference>
<evidence type="ECO:0000256" key="3">
    <source>
        <dbReference type="ARBA" id="ARBA00023015"/>
    </source>
</evidence>
<accession>A0A0R2QBP2</accession>
<keyword evidence="4 7" id="KW-0238">DNA-binding</keyword>
<feature type="DNA-binding region" description="OmpR/PhoB-type" evidence="7">
    <location>
        <begin position="134"/>
        <end position="232"/>
    </location>
</feature>
<evidence type="ECO:0000256" key="2">
    <source>
        <dbReference type="ARBA" id="ARBA00023012"/>
    </source>
</evidence>
<dbReference type="GO" id="GO:0006355">
    <property type="term" value="P:regulation of DNA-templated transcription"/>
    <property type="evidence" value="ECO:0007669"/>
    <property type="project" value="InterPro"/>
</dbReference>
<evidence type="ECO:0000256" key="5">
    <source>
        <dbReference type="ARBA" id="ARBA00023163"/>
    </source>
</evidence>
<feature type="modified residue" description="4-aspartylphosphate" evidence="6">
    <location>
        <position position="59"/>
    </location>
</feature>
<dbReference type="InterPro" id="IPR036388">
    <property type="entry name" value="WH-like_DNA-bd_sf"/>
</dbReference>
<sequence length="233" mass="26099">MKTATNDQFSIVIAEDDPSVRKAVLRVLELEGYMVTAVNDGQVALQTILSKAPHAAVLDVSMPFLDGLSVCKELRHRGNRTPILLLTARHEVGDRVAGLDAGADDYLVKPFAVDELLARVRALLRRHMPSNSGSAILQLEDLTLDVNRREVHRGPRLVELTKTEFDLLHILLEQTGIVLSREYLYEHIWGFNFETNSKSLDVYIGYLRRKLEESGESRLLHTARGVGYVVKAS</sequence>
<dbReference type="Gene3D" id="6.10.250.690">
    <property type="match status" value="1"/>
</dbReference>
<evidence type="ECO:0000256" key="4">
    <source>
        <dbReference type="ARBA" id="ARBA00023125"/>
    </source>
</evidence>
<feature type="domain" description="Response regulatory" evidence="8">
    <location>
        <begin position="10"/>
        <end position="124"/>
    </location>
</feature>
<dbReference type="Proteomes" id="UP000051017">
    <property type="component" value="Unassembled WGS sequence"/>
</dbReference>
<organism evidence="10 11">
    <name type="scientific">Acidimicrobiia bacterium BACL6 MAG-120924-bin43</name>
    <dbReference type="NCBI Taxonomy" id="1655583"/>
    <lineage>
        <taxon>Bacteria</taxon>
        <taxon>Bacillati</taxon>
        <taxon>Actinomycetota</taxon>
        <taxon>Acidimicrobiia</taxon>
        <taxon>acIV cluster</taxon>
    </lineage>
</organism>
<dbReference type="InterPro" id="IPR001789">
    <property type="entry name" value="Sig_transdc_resp-reg_receiver"/>
</dbReference>
<evidence type="ECO:0000313" key="11">
    <source>
        <dbReference type="Proteomes" id="UP000051017"/>
    </source>
</evidence>
<gene>
    <name evidence="10" type="ORF">ABR75_05005</name>
</gene>
<dbReference type="Gene3D" id="1.10.10.10">
    <property type="entry name" value="Winged helix-like DNA-binding domain superfamily/Winged helix DNA-binding domain"/>
    <property type="match status" value="1"/>
</dbReference>
<dbReference type="CDD" id="cd17627">
    <property type="entry name" value="REC_OmpR_PrrA-like"/>
    <property type="match status" value="1"/>
</dbReference>
<dbReference type="EMBL" id="LIBJ01000132">
    <property type="protein sequence ID" value="KRO47767.1"/>
    <property type="molecule type" value="Genomic_DNA"/>
</dbReference>
<evidence type="ECO:0000256" key="7">
    <source>
        <dbReference type="PROSITE-ProRule" id="PRU01091"/>
    </source>
</evidence>
<keyword evidence="1 6" id="KW-0597">Phosphoprotein</keyword>
<protein>
    <submittedName>
        <fullName evidence="10">Two-component system response regulator</fullName>
    </submittedName>
</protein>
<evidence type="ECO:0000313" key="10">
    <source>
        <dbReference type="EMBL" id="KRO47767.1"/>
    </source>
</evidence>
<dbReference type="GO" id="GO:0000156">
    <property type="term" value="F:phosphorelay response regulator activity"/>
    <property type="evidence" value="ECO:0007669"/>
    <property type="project" value="TreeGrafter"/>
</dbReference>
<dbReference type="Pfam" id="PF00486">
    <property type="entry name" value="Trans_reg_C"/>
    <property type="match status" value="1"/>
</dbReference>
<feature type="domain" description="OmpR/PhoB-type" evidence="9">
    <location>
        <begin position="134"/>
        <end position="232"/>
    </location>
</feature>
<dbReference type="GO" id="GO:0000976">
    <property type="term" value="F:transcription cis-regulatory region binding"/>
    <property type="evidence" value="ECO:0007669"/>
    <property type="project" value="TreeGrafter"/>
</dbReference>
<dbReference type="CDD" id="cd00383">
    <property type="entry name" value="trans_reg_C"/>
    <property type="match status" value="1"/>
</dbReference>
<dbReference type="SUPFAM" id="SSF46894">
    <property type="entry name" value="C-terminal effector domain of the bipartite response regulators"/>
    <property type="match status" value="1"/>
</dbReference>
<dbReference type="GO" id="GO:0005829">
    <property type="term" value="C:cytosol"/>
    <property type="evidence" value="ECO:0007669"/>
    <property type="project" value="TreeGrafter"/>
</dbReference>
<name>A0A0R2QBP2_9ACTN</name>
<dbReference type="Gene3D" id="3.40.50.2300">
    <property type="match status" value="1"/>
</dbReference>
<dbReference type="PANTHER" id="PTHR48111">
    <property type="entry name" value="REGULATOR OF RPOS"/>
    <property type="match status" value="1"/>
</dbReference>
<evidence type="ECO:0000256" key="1">
    <source>
        <dbReference type="ARBA" id="ARBA00022553"/>
    </source>
</evidence>